<evidence type="ECO:0000256" key="2">
    <source>
        <dbReference type="ARBA" id="ARBA00011233"/>
    </source>
</evidence>
<keyword evidence="10" id="KW-0998">Cell outer membrane</keyword>
<comment type="subcellular location">
    <subcellularLocation>
        <location evidence="1">Cell outer membrane</location>
        <topology evidence="1">Multi-pass membrane protein</topology>
    </subcellularLocation>
</comment>
<keyword evidence="6" id="KW-0732">Signal</keyword>
<organism evidence="12 13">
    <name type="scientific">Paraburkholderia dipogonis</name>
    <dbReference type="NCBI Taxonomy" id="1211383"/>
    <lineage>
        <taxon>Bacteria</taxon>
        <taxon>Pseudomonadati</taxon>
        <taxon>Pseudomonadota</taxon>
        <taxon>Betaproteobacteria</taxon>
        <taxon>Burkholderiales</taxon>
        <taxon>Burkholderiaceae</taxon>
        <taxon>Paraburkholderia</taxon>
    </lineage>
</organism>
<evidence type="ECO:0000256" key="10">
    <source>
        <dbReference type="ARBA" id="ARBA00023237"/>
    </source>
</evidence>
<evidence type="ECO:0000313" key="13">
    <source>
        <dbReference type="Proteomes" id="UP000297385"/>
    </source>
</evidence>
<evidence type="ECO:0000256" key="7">
    <source>
        <dbReference type="ARBA" id="ARBA00023065"/>
    </source>
</evidence>
<dbReference type="GO" id="GO:0015288">
    <property type="term" value="F:porin activity"/>
    <property type="evidence" value="ECO:0007669"/>
    <property type="project" value="UniProtKB-KW"/>
</dbReference>
<keyword evidence="5" id="KW-0812">Transmembrane</keyword>
<evidence type="ECO:0000256" key="5">
    <source>
        <dbReference type="ARBA" id="ARBA00022692"/>
    </source>
</evidence>
<dbReference type="AlphaFoldDB" id="A0A4Y8MKX5"/>
<dbReference type="GO" id="GO:0009279">
    <property type="term" value="C:cell outer membrane"/>
    <property type="evidence" value="ECO:0007669"/>
    <property type="project" value="UniProtKB-SubCell"/>
</dbReference>
<evidence type="ECO:0000256" key="9">
    <source>
        <dbReference type="ARBA" id="ARBA00023136"/>
    </source>
</evidence>
<keyword evidence="8" id="KW-0626">Porin</keyword>
<accession>A0A4Y8MKX5</accession>
<evidence type="ECO:0000313" key="12">
    <source>
        <dbReference type="EMBL" id="TFE38065.1"/>
    </source>
</evidence>
<sequence length="179" mass="18551">MGTEDLGGGLKASFKLESGIDLSNGGFDNPGGGHGLFNRIATVALSSDRFLEVTAGLQISLFFETIFDLDPRSAAQMGSILVPVVDNSMIAGLFMPNSVMYKSPSLDGFQVSGLFGLGAVPGDFQEGRSWSVSGKYTNGTLLVAASYIDVNNAGDATLGALNAIYLANVRAWTAGATSI</sequence>
<dbReference type="GeneID" id="97310111"/>
<dbReference type="Gene3D" id="2.40.160.10">
    <property type="entry name" value="Porin"/>
    <property type="match status" value="1"/>
</dbReference>
<dbReference type="CDD" id="cd00342">
    <property type="entry name" value="gram_neg_porins"/>
    <property type="match status" value="1"/>
</dbReference>
<evidence type="ECO:0000259" key="11">
    <source>
        <dbReference type="Pfam" id="PF13609"/>
    </source>
</evidence>
<dbReference type="Pfam" id="PF13609">
    <property type="entry name" value="Porin_4"/>
    <property type="match status" value="1"/>
</dbReference>
<evidence type="ECO:0000256" key="6">
    <source>
        <dbReference type="ARBA" id="ARBA00022729"/>
    </source>
</evidence>
<evidence type="ECO:0000256" key="3">
    <source>
        <dbReference type="ARBA" id="ARBA00022448"/>
    </source>
</evidence>
<dbReference type="RefSeq" id="WP_134465715.1">
    <property type="nucleotide sequence ID" value="NZ_JBHMFL010000109.1"/>
</dbReference>
<evidence type="ECO:0000256" key="1">
    <source>
        <dbReference type="ARBA" id="ARBA00004571"/>
    </source>
</evidence>
<keyword evidence="4" id="KW-1134">Transmembrane beta strand</keyword>
<gene>
    <name evidence="12" type="ORF">E2553_37325</name>
</gene>
<evidence type="ECO:0000256" key="4">
    <source>
        <dbReference type="ARBA" id="ARBA00022452"/>
    </source>
</evidence>
<proteinExistence type="predicted"/>
<name>A0A4Y8MKX5_9BURK</name>
<dbReference type="InterPro" id="IPR050298">
    <property type="entry name" value="Gram-neg_bact_OMP"/>
</dbReference>
<dbReference type="EMBL" id="SNVI01000004">
    <property type="protein sequence ID" value="TFE38065.1"/>
    <property type="molecule type" value="Genomic_DNA"/>
</dbReference>
<dbReference type="InterPro" id="IPR033900">
    <property type="entry name" value="Gram_neg_porin_domain"/>
</dbReference>
<dbReference type="GO" id="GO:0046930">
    <property type="term" value="C:pore complex"/>
    <property type="evidence" value="ECO:0007669"/>
    <property type="project" value="UniProtKB-KW"/>
</dbReference>
<dbReference type="Proteomes" id="UP000297385">
    <property type="component" value="Unassembled WGS sequence"/>
</dbReference>
<evidence type="ECO:0000256" key="8">
    <source>
        <dbReference type="ARBA" id="ARBA00023114"/>
    </source>
</evidence>
<reference evidence="12 13" key="1">
    <citation type="submission" date="2019-03" db="EMBL/GenBank/DDBJ databases">
        <title>Complete Genome Sequence of Paraburkholderia dipogonis ICMP 19430T, a Nitrogen-fixing Symbiont of the South African Invasive Legume Dipogon lignosus in New Zealand.</title>
        <authorList>
            <person name="De Meyer S.E."/>
        </authorList>
    </citation>
    <scope>NUCLEOTIDE SEQUENCE [LARGE SCALE GENOMIC DNA]</scope>
    <source>
        <strain evidence="12 13">ICMP 19430</strain>
    </source>
</reference>
<keyword evidence="9" id="KW-0472">Membrane</keyword>
<keyword evidence="3" id="KW-0813">Transport</keyword>
<keyword evidence="7" id="KW-0406">Ion transport</keyword>
<comment type="caution">
    <text evidence="12">The sequence shown here is derived from an EMBL/GenBank/DDBJ whole genome shotgun (WGS) entry which is preliminary data.</text>
</comment>
<dbReference type="InterPro" id="IPR023614">
    <property type="entry name" value="Porin_dom_sf"/>
</dbReference>
<comment type="subunit">
    <text evidence="2">Homotrimer.</text>
</comment>
<dbReference type="PANTHER" id="PTHR34501">
    <property type="entry name" value="PROTEIN YDDL-RELATED"/>
    <property type="match status" value="1"/>
</dbReference>
<dbReference type="GO" id="GO:0006811">
    <property type="term" value="P:monoatomic ion transport"/>
    <property type="evidence" value="ECO:0007669"/>
    <property type="project" value="UniProtKB-KW"/>
</dbReference>
<dbReference type="SUPFAM" id="SSF56935">
    <property type="entry name" value="Porins"/>
    <property type="match status" value="1"/>
</dbReference>
<dbReference type="PANTHER" id="PTHR34501:SF9">
    <property type="entry name" value="MAJOR OUTER MEMBRANE PROTEIN P.IA"/>
    <property type="match status" value="1"/>
</dbReference>
<feature type="domain" description="Porin" evidence="11">
    <location>
        <begin position="2"/>
        <end position="163"/>
    </location>
</feature>
<protein>
    <submittedName>
        <fullName evidence="12">Porin</fullName>
    </submittedName>
</protein>